<evidence type="ECO:0000313" key="3">
    <source>
        <dbReference type="Proteomes" id="UP000759131"/>
    </source>
</evidence>
<keyword evidence="1" id="KW-0472">Membrane</keyword>
<name>A0A7R9LN07_9ACAR</name>
<keyword evidence="3" id="KW-1185">Reference proteome</keyword>
<evidence type="ECO:0000256" key="1">
    <source>
        <dbReference type="SAM" id="Phobius"/>
    </source>
</evidence>
<proteinExistence type="predicted"/>
<dbReference type="Proteomes" id="UP000759131">
    <property type="component" value="Unassembled WGS sequence"/>
</dbReference>
<keyword evidence="1" id="KW-1133">Transmembrane helix</keyword>
<sequence>MQMRENDLLNHFTTACGTMCCSCSTCVCCTVFLASLLLATIWTAGYWIVKNNQTDKIMSRDFKKKFFSMFNFLGNFVRIYIKKAIDEERLERDRLKVQPNYGQYGNRPPVRVRPVRPTQQLYGNG</sequence>
<dbReference type="AlphaFoldDB" id="A0A7R9LN07"/>
<feature type="non-terminal residue" evidence="2">
    <location>
        <position position="1"/>
    </location>
</feature>
<protein>
    <submittedName>
        <fullName evidence="2">Uncharacterized protein</fullName>
    </submittedName>
</protein>
<accession>A0A7R9LN07</accession>
<organism evidence="2">
    <name type="scientific">Medioppia subpectinata</name>
    <dbReference type="NCBI Taxonomy" id="1979941"/>
    <lineage>
        <taxon>Eukaryota</taxon>
        <taxon>Metazoa</taxon>
        <taxon>Ecdysozoa</taxon>
        <taxon>Arthropoda</taxon>
        <taxon>Chelicerata</taxon>
        <taxon>Arachnida</taxon>
        <taxon>Acari</taxon>
        <taxon>Acariformes</taxon>
        <taxon>Sarcoptiformes</taxon>
        <taxon>Oribatida</taxon>
        <taxon>Brachypylina</taxon>
        <taxon>Oppioidea</taxon>
        <taxon>Oppiidae</taxon>
        <taxon>Medioppia</taxon>
    </lineage>
</organism>
<dbReference type="EMBL" id="OC884002">
    <property type="protein sequence ID" value="CAD7643540.1"/>
    <property type="molecule type" value="Genomic_DNA"/>
</dbReference>
<evidence type="ECO:0000313" key="2">
    <source>
        <dbReference type="EMBL" id="CAD7643540.1"/>
    </source>
</evidence>
<dbReference type="EMBL" id="CAJPIZ010029427">
    <property type="protein sequence ID" value="CAG2119692.1"/>
    <property type="molecule type" value="Genomic_DNA"/>
</dbReference>
<reference evidence="2" key="1">
    <citation type="submission" date="2020-11" db="EMBL/GenBank/DDBJ databases">
        <authorList>
            <person name="Tran Van P."/>
        </authorList>
    </citation>
    <scope>NUCLEOTIDE SEQUENCE</scope>
</reference>
<feature type="transmembrane region" description="Helical" evidence="1">
    <location>
        <begin position="12"/>
        <end position="45"/>
    </location>
</feature>
<gene>
    <name evidence="2" type="ORF">OSB1V03_LOCUS19639</name>
</gene>
<keyword evidence="1" id="KW-0812">Transmembrane</keyword>